<dbReference type="EMBL" id="BMMF01000017">
    <property type="protein sequence ID" value="GGK52991.1"/>
    <property type="molecule type" value="Genomic_DNA"/>
</dbReference>
<name>A0A917QJA0_9HYPH</name>
<dbReference type="Proteomes" id="UP000600449">
    <property type="component" value="Unassembled WGS sequence"/>
</dbReference>
<dbReference type="InterPro" id="IPR022148">
    <property type="entry name" value="CopG_antitoxin"/>
</dbReference>
<keyword evidence="2" id="KW-1185">Reference proteome</keyword>
<comment type="caution">
    <text evidence="1">The sequence shown here is derived from an EMBL/GenBank/DDBJ whole genome shotgun (WGS) entry which is preliminary data.</text>
</comment>
<protein>
    <submittedName>
        <fullName evidence="1">Uncharacterized protein</fullName>
    </submittedName>
</protein>
<evidence type="ECO:0000313" key="2">
    <source>
        <dbReference type="Proteomes" id="UP000600449"/>
    </source>
</evidence>
<proteinExistence type="predicted"/>
<sequence length="86" mass="10016">MNEQRKPWPSLPSDEAAEAFVAEADLSAYDWSRMEPLRHDLADPEASIELRLPRRQLDELKAEAEKRGIPYQHFMRDLLARGLRTL</sequence>
<evidence type="ECO:0000313" key="1">
    <source>
        <dbReference type="EMBL" id="GGK52991.1"/>
    </source>
</evidence>
<gene>
    <name evidence="1" type="ORF">GCM10011322_44850</name>
</gene>
<dbReference type="Pfam" id="PF12441">
    <property type="entry name" value="CopG_antitoxin"/>
    <property type="match status" value="1"/>
</dbReference>
<dbReference type="AlphaFoldDB" id="A0A917QJA0"/>
<reference evidence="1 2" key="1">
    <citation type="journal article" date="2014" name="Int. J. Syst. Evol. Microbiol.">
        <title>Complete genome sequence of Corynebacterium casei LMG S-19264T (=DSM 44701T), isolated from a smear-ripened cheese.</title>
        <authorList>
            <consortium name="US DOE Joint Genome Institute (JGI-PGF)"/>
            <person name="Walter F."/>
            <person name="Albersmeier A."/>
            <person name="Kalinowski J."/>
            <person name="Ruckert C."/>
        </authorList>
    </citation>
    <scope>NUCLEOTIDE SEQUENCE [LARGE SCALE GENOMIC DNA]</scope>
    <source>
        <strain evidence="1 2">CGMCC 1.9161</strain>
    </source>
</reference>
<organism evidence="1 2">
    <name type="scientific">Salinarimonas ramus</name>
    <dbReference type="NCBI Taxonomy" id="690164"/>
    <lineage>
        <taxon>Bacteria</taxon>
        <taxon>Pseudomonadati</taxon>
        <taxon>Pseudomonadota</taxon>
        <taxon>Alphaproteobacteria</taxon>
        <taxon>Hyphomicrobiales</taxon>
        <taxon>Salinarimonadaceae</taxon>
        <taxon>Salinarimonas</taxon>
    </lineage>
</organism>
<dbReference type="RefSeq" id="WP_188915517.1">
    <property type="nucleotide sequence ID" value="NZ_BMMF01000017.1"/>
</dbReference>
<accession>A0A917QJA0</accession>